<keyword evidence="2" id="KW-0378">Hydrolase</keyword>
<dbReference type="EMBL" id="JAOWKZ010000002">
    <property type="protein sequence ID" value="MCV2871967.1"/>
    <property type="molecule type" value="Genomic_DNA"/>
</dbReference>
<dbReference type="InterPro" id="IPR000073">
    <property type="entry name" value="AB_hydrolase_1"/>
</dbReference>
<dbReference type="SUPFAM" id="SSF53474">
    <property type="entry name" value="alpha/beta-Hydrolases"/>
    <property type="match status" value="1"/>
</dbReference>
<accession>A0ABT2ZLG5</accession>
<evidence type="ECO:0000259" key="1">
    <source>
        <dbReference type="Pfam" id="PF12697"/>
    </source>
</evidence>
<feature type="domain" description="AB hydrolase-1" evidence="1">
    <location>
        <begin position="15"/>
        <end position="241"/>
    </location>
</feature>
<evidence type="ECO:0000313" key="2">
    <source>
        <dbReference type="EMBL" id="MCV2871967.1"/>
    </source>
</evidence>
<keyword evidence="3" id="KW-1185">Reference proteome</keyword>
<proteinExistence type="predicted"/>
<dbReference type="InterPro" id="IPR029058">
    <property type="entry name" value="AB_hydrolase_fold"/>
</dbReference>
<dbReference type="Proteomes" id="UP001652564">
    <property type="component" value="Unassembled WGS sequence"/>
</dbReference>
<dbReference type="GO" id="GO:0016787">
    <property type="term" value="F:hydrolase activity"/>
    <property type="evidence" value="ECO:0007669"/>
    <property type="project" value="UniProtKB-KW"/>
</dbReference>
<gene>
    <name evidence="2" type="ORF">OEZ71_06630</name>
</gene>
<comment type="caution">
    <text evidence="2">The sequence shown here is derived from an EMBL/GenBank/DDBJ whole genome shotgun (WGS) entry which is preliminary data.</text>
</comment>
<dbReference type="Gene3D" id="3.40.50.1820">
    <property type="entry name" value="alpha/beta hydrolase"/>
    <property type="match status" value="1"/>
</dbReference>
<organism evidence="2 3">
    <name type="scientific">Albidovulum litorale</name>
    <dbReference type="NCBI Taxonomy" id="2984134"/>
    <lineage>
        <taxon>Bacteria</taxon>
        <taxon>Pseudomonadati</taxon>
        <taxon>Pseudomonadota</taxon>
        <taxon>Alphaproteobacteria</taxon>
        <taxon>Rhodobacterales</taxon>
        <taxon>Paracoccaceae</taxon>
        <taxon>Albidovulum</taxon>
    </lineage>
</organism>
<dbReference type="PRINTS" id="PR00111">
    <property type="entry name" value="ABHYDROLASE"/>
</dbReference>
<name>A0ABT2ZLG5_9RHOB</name>
<reference evidence="2 3" key="1">
    <citation type="submission" date="2022-10" db="EMBL/GenBank/DDBJ databases">
        <title>Defluviimonas sp. nov., isolated from ocean surface sediments.</title>
        <authorList>
            <person name="He W."/>
            <person name="Wang L."/>
            <person name="Zhang D.-F."/>
        </authorList>
    </citation>
    <scope>NUCLEOTIDE SEQUENCE [LARGE SCALE GENOMIC DNA]</scope>
    <source>
        <strain evidence="2 3">WL0050</strain>
    </source>
</reference>
<sequence>MTGVPYLRAGTGPSLVLVHGYLGGAEQWRCEMDHFSNRYDVIAPNLPGFGAAADRQGCDTVPGMAEAVYGLLDELAIKDFILLGHSMGGMIVQEMARMRPQSVSRLILYGTGPLGLMPDRFEPLATSRERLLSDGVSATIARIGATWFKRGAEAGGYPLVTEIGSRANRQAAEAALGAMADWDGRAALKRLTMPTLVVWGDADRSYRWPQVETLWTNLPDVRLSVIPGAAHAAHLEKPALFHSLIEDFLSETAPAEHSRQG</sequence>
<dbReference type="RefSeq" id="WP_263739169.1">
    <property type="nucleotide sequence ID" value="NZ_JAOWKZ010000002.1"/>
</dbReference>
<evidence type="ECO:0000313" key="3">
    <source>
        <dbReference type="Proteomes" id="UP001652564"/>
    </source>
</evidence>
<dbReference type="Pfam" id="PF12697">
    <property type="entry name" value="Abhydrolase_6"/>
    <property type="match status" value="1"/>
</dbReference>
<protein>
    <submittedName>
        <fullName evidence="2">Alpha/beta hydrolase</fullName>
    </submittedName>
</protein>
<dbReference type="PANTHER" id="PTHR43798">
    <property type="entry name" value="MONOACYLGLYCEROL LIPASE"/>
    <property type="match status" value="1"/>
</dbReference>
<dbReference type="InterPro" id="IPR050266">
    <property type="entry name" value="AB_hydrolase_sf"/>
</dbReference>